<dbReference type="PANTHER" id="PTHR23257">
    <property type="entry name" value="SERINE-THREONINE PROTEIN KINASE"/>
    <property type="match status" value="1"/>
</dbReference>
<evidence type="ECO:0000313" key="2">
    <source>
        <dbReference type="EMBL" id="KAK8889150.1"/>
    </source>
</evidence>
<accession>A0ABR2KDF1</accession>
<dbReference type="EMBL" id="JAPFFF010000005">
    <property type="protein sequence ID" value="KAK8889150.1"/>
    <property type="molecule type" value="Genomic_DNA"/>
</dbReference>
<reference evidence="2 3" key="1">
    <citation type="submission" date="2024-04" db="EMBL/GenBank/DDBJ databases">
        <title>Tritrichomonas musculus Genome.</title>
        <authorList>
            <person name="Alves-Ferreira E."/>
            <person name="Grigg M."/>
            <person name="Lorenzi H."/>
            <person name="Galac M."/>
        </authorList>
    </citation>
    <scope>NUCLEOTIDE SEQUENCE [LARGE SCALE GENOMIC DNA]</scope>
    <source>
        <strain evidence="2 3">EAF2021</strain>
    </source>
</reference>
<dbReference type="SUPFAM" id="SSF56112">
    <property type="entry name" value="Protein kinase-like (PK-like)"/>
    <property type="match status" value="1"/>
</dbReference>
<evidence type="ECO:0000313" key="3">
    <source>
        <dbReference type="Proteomes" id="UP001470230"/>
    </source>
</evidence>
<dbReference type="InterPro" id="IPR011009">
    <property type="entry name" value="Kinase-like_dom_sf"/>
</dbReference>
<dbReference type="Pfam" id="PF07714">
    <property type="entry name" value="PK_Tyr_Ser-Thr"/>
    <property type="match status" value="1"/>
</dbReference>
<feature type="domain" description="Protein kinase" evidence="1">
    <location>
        <begin position="13"/>
        <end position="286"/>
    </location>
</feature>
<keyword evidence="3" id="KW-1185">Reference proteome</keyword>
<proteinExistence type="predicted"/>
<gene>
    <name evidence="2" type="ORF">M9Y10_033895</name>
</gene>
<dbReference type="Proteomes" id="UP001470230">
    <property type="component" value="Unassembled WGS sequence"/>
</dbReference>
<protein>
    <recommendedName>
        <fullName evidence="1">Protein kinase domain-containing protein</fullName>
    </recommendedName>
</protein>
<dbReference type="InterPro" id="IPR050167">
    <property type="entry name" value="Ser_Thr_protein_kinase"/>
</dbReference>
<dbReference type="InterPro" id="IPR000719">
    <property type="entry name" value="Prot_kinase_dom"/>
</dbReference>
<comment type="caution">
    <text evidence="2">The sequence shown here is derived from an EMBL/GenBank/DDBJ whole genome shotgun (WGS) entry which is preliminary data.</text>
</comment>
<sequence length="307" mass="35712">MEEKAFLFDISEFKKVDYINNLAYNKVLVAHDGKTNKDFILDHFYYKPDKKVEIDLNHSIEKLRQNPHPILNEILGCSLQQFDQFESEYIKLISKFHSNITLSSLLRSLRVGKTIEGFDNTTRFTIMAGIARGMMHFYEHEIGFLSLRPYNVFLDENFNPIILPEFNLVTQAGFQNPEFPAARLDENIYVPFFDYEYENNSPEISDVYSFAMIAYEIINGSRAFSSDKTIQSAIGVRKRMDKGGYPVFHKPIPPSLKSLIEMCWSQNMEEIPSFKEIFNFLANDLVKDGSIEDFDSEKYNNYIKSIL</sequence>
<dbReference type="PROSITE" id="PS50011">
    <property type="entry name" value="PROTEIN_KINASE_DOM"/>
    <property type="match status" value="1"/>
</dbReference>
<organism evidence="2 3">
    <name type="scientific">Tritrichomonas musculus</name>
    <dbReference type="NCBI Taxonomy" id="1915356"/>
    <lineage>
        <taxon>Eukaryota</taxon>
        <taxon>Metamonada</taxon>
        <taxon>Parabasalia</taxon>
        <taxon>Tritrichomonadida</taxon>
        <taxon>Tritrichomonadidae</taxon>
        <taxon>Tritrichomonas</taxon>
    </lineage>
</organism>
<name>A0ABR2KDF1_9EUKA</name>
<dbReference type="InterPro" id="IPR001245">
    <property type="entry name" value="Ser-Thr/Tyr_kinase_cat_dom"/>
</dbReference>
<evidence type="ECO:0000259" key="1">
    <source>
        <dbReference type="PROSITE" id="PS50011"/>
    </source>
</evidence>
<dbReference type="Gene3D" id="1.10.510.10">
    <property type="entry name" value="Transferase(Phosphotransferase) domain 1"/>
    <property type="match status" value="1"/>
</dbReference>